<feature type="transmembrane region" description="Helical" evidence="3">
    <location>
        <begin position="251"/>
        <end position="269"/>
    </location>
</feature>
<keyword evidence="3" id="KW-0472">Membrane</keyword>
<evidence type="ECO:0000313" key="7">
    <source>
        <dbReference type="Proteomes" id="UP000663207"/>
    </source>
</evidence>
<evidence type="ECO:0000256" key="4">
    <source>
        <dbReference type="SAM" id="SignalP"/>
    </source>
</evidence>
<keyword evidence="7" id="KW-1185">Reference proteome</keyword>
<dbReference type="EC" id="2.7.7.65" evidence="1"/>
<feature type="chain" id="PRO_5047467122" description="diguanylate cyclase" evidence="4">
    <location>
        <begin position="20"/>
        <end position="575"/>
    </location>
</feature>
<keyword evidence="4" id="KW-0732">Signal</keyword>
<gene>
    <name evidence="6" type="ORF">JYB85_14540</name>
</gene>
<evidence type="ECO:0000256" key="2">
    <source>
        <dbReference type="ARBA" id="ARBA00034247"/>
    </source>
</evidence>
<organism evidence="6 7">
    <name type="scientific">Shewanella sedimentimangrovi</name>
    <dbReference type="NCBI Taxonomy" id="2814293"/>
    <lineage>
        <taxon>Bacteria</taxon>
        <taxon>Pseudomonadati</taxon>
        <taxon>Pseudomonadota</taxon>
        <taxon>Gammaproteobacteria</taxon>
        <taxon>Alteromonadales</taxon>
        <taxon>Shewanellaceae</taxon>
        <taxon>Shewanella</taxon>
    </lineage>
</organism>
<feature type="transmembrane region" description="Helical" evidence="3">
    <location>
        <begin position="281"/>
        <end position="302"/>
    </location>
</feature>
<feature type="signal peptide" evidence="4">
    <location>
        <begin position="1"/>
        <end position="19"/>
    </location>
</feature>
<dbReference type="Pfam" id="PF00990">
    <property type="entry name" value="GGDEF"/>
    <property type="match status" value="1"/>
</dbReference>
<proteinExistence type="predicted"/>
<dbReference type="Gene3D" id="3.30.70.270">
    <property type="match status" value="1"/>
</dbReference>
<dbReference type="PROSITE" id="PS50887">
    <property type="entry name" value="GGDEF"/>
    <property type="match status" value="1"/>
</dbReference>
<evidence type="ECO:0000256" key="3">
    <source>
        <dbReference type="SAM" id="Phobius"/>
    </source>
</evidence>
<reference evidence="6 7" key="1">
    <citation type="submission" date="2021-03" db="EMBL/GenBank/DDBJ databases">
        <title>Novel species identification of genus Shewanella.</title>
        <authorList>
            <person name="Liu G."/>
            <person name="Zhang Q."/>
        </authorList>
    </citation>
    <scope>NUCLEOTIDE SEQUENCE [LARGE SCALE GENOMIC DNA]</scope>
    <source>
        <strain evidence="6 7">FJAT-52962</strain>
    </source>
</reference>
<feature type="domain" description="GGDEF" evidence="5">
    <location>
        <begin position="436"/>
        <end position="569"/>
    </location>
</feature>
<accession>A0ABX7QZZ3</accession>
<feature type="transmembrane region" description="Helical" evidence="3">
    <location>
        <begin position="369"/>
        <end position="389"/>
    </location>
</feature>
<dbReference type="Gene3D" id="2.60.40.2380">
    <property type="match status" value="1"/>
</dbReference>
<sequence>MMRSLFLLFGLLWPLCALAIRAPESQLAPTKYLDISSQQAIMAEHLWQLREEQQRLTPEQVLAYYRSGLMQTAGEGVPAFGIGSSPVWLLLPLINPGTGDSTRVLQLGVPWTDEIQLWQLGPDQDQEFVLGDSFPGRPYRERLPTLTLTLAPGETLLMLRAESKDPLVLPLTLMPPEVQRQSNSFYQYSYGFFYGAISILMGYNLMLYVGMRSRSYLLYSLFLLSFLFTNLSYTGHGMLWLWPSGPHWQQWLNPLLMTLFCTMGLLFALRFLQIGKLRPGLRLIVLGLLGVIWLMQLLALAFDSRTLSLILAFDLVLFFSLLMPLLGAISLASGNYTARLFLLASLSSMVGCAITGLAVRGIIPFNQFTFRIAEIGVLIDMILLALALAEKFRIAERQRLAAEQQARIDPLTGLINRRAFDEQIRPWVAQGHKCHLGPALLMLDIDRFKTINDTLGHALGDKVLTDIATCIKQSLRSQDICGRWGGEEFVILLPETGLHAAETIAERIRTNIAALNIGGESADLSVSASVGLCVDTGCRTPVESLIRHADQLMYLAKQDGGNRVYCDHKDMAVTA</sequence>
<dbReference type="NCBIfam" id="TIGR00254">
    <property type="entry name" value="GGDEF"/>
    <property type="match status" value="1"/>
</dbReference>
<dbReference type="RefSeq" id="WP_207379858.1">
    <property type="nucleotide sequence ID" value="NZ_CP071502.1"/>
</dbReference>
<dbReference type="EMBL" id="CP071502">
    <property type="protein sequence ID" value="QSX36491.1"/>
    <property type="molecule type" value="Genomic_DNA"/>
</dbReference>
<protein>
    <recommendedName>
        <fullName evidence="1">diguanylate cyclase</fullName>
        <ecNumber evidence="1">2.7.7.65</ecNumber>
    </recommendedName>
</protein>
<feature type="transmembrane region" description="Helical" evidence="3">
    <location>
        <begin position="216"/>
        <end position="239"/>
    </location>
</feature>
<keyword evidence="3" id="KW-0812">Transmembrane</keyword>
<evidence type="ECO:0000256" key="1">
    <source>
        <dbReference type="ARBA" id="ARBA00012528"/>
    </source>
</evidence>
<feature type="transmembrane region" description="Helical" evidence="3">
    <location>
        <begin position="188"/>
        <end position="209"/>
    </location>
</feature>
<dbReference type="InterPro" id="IPR011623">
    <property type="entry name" value="7TMR_DISM_rcpt_extracell_dom1"/>
</dbReference>
<evidence type="ECO:0000313" key="6">
    <source>
        <dbReference type="EMBL" id="QSX36491.1"/>
    </source>
</evidence>
<dbReference type="InterPro" id="IPR011622">
    <property type="entry name" value="7TMR_DISM_rcpt_extracell_dom2"/>
</dbReference>
<dbReference type="SUPFAM" id="SSF55073">
    <property type="entry name" value="Nucleotide cyclase"/>
    <property type="match status" value="1"/>
</dbReference>
<feature type="transmembrane region" description="Helical" evidence="3">
    <location>
        <begin position="340"/>
        <end position="363"/>
    </location>
</feature>
<dbReference type="PANTHER" id="PTHR45138">
    <property type="entry name" value="REGULATORY COMPONENTS OF SENSORY TRANSDUCTION SYSTEM"/>
    <property type="match status" value="1"/>
</dbReference>
<comment type="catalytic activity">
    <reaction evidence="2">
        <text>2 GTP = 3',3'-c-di-GMP + 2 diphosphate</text>
        <dbReference type="Rhea" id="RHEA:24898"/>
        <dbReference type="ChEBI" id="CHEBI:33019"/>
        <dbReference type="ChEBI" id="CHEBI:37565"/>
        <dbReference type="ChEBI" id="CHEBI:58805"/>
        <dbReference type="EC" id="2.7.7.65"/>
    </reaction>
</comment>
<dbReference type="InterPro" id="IPR050469">
    <property type="entry name" value="Diguanylate_Cyclase"/>
</dbReference>
<name>A0ABX7QZZ3_9GAMM</name>
<dbReference type="Pfam" id="PF07696">
    <property type="entry name" value="7TMR-DISMED2"/>
    <property type="match status" value="1"/>
</dbReference>
<dbReference type="InterPro" id="IPR029787">
    <property type="entry name" value="Nucleotide_cyclase"/>
</dbReference>
<evidence type="ECO:0000259" key="5">
    <source>
        <dbReference type="PROSITE" id="PS50887"/>
    </source>
</evidence>
<dbReference type="Pfam" id="PF07695">
    <property type="entry name" value="7TMR-DISM_7TM"/>
    <property type="match status" value="1"/>
</dbReference>
<dbReference type="CDD" id="cd01949">
    <property type="entry name" value="GGDEF"/>
    <property type="match status" value="1"/>
</dbReference>
<dbReference type="PANTHER" id="PTHR45138:SF9">
    <property type="entry name" value="DIGUANYLATE CYCLASE DGCM-RELATED"/>
    <property type="match status" value="1"/>
</dbReference>
<keyword evidence="3" id="KW-1133">Transmembrane helix</keyword>
<dbReference type="InterPro" id="IPR000160">
    <property type="entry name" value="GGDEF_dom"/>
</dbReference>
<dbReference type="Proteomes" id="UP000663207">
    <property type="component" value="Chromosome"/>
</dbReference>
<feature type="transmembrane region" description="Helical" evidence="3">
    <location>
        <begin position="308"/>
        <end position="328"/>
    </location>
</feature>
<dbReference type="InterPro" id="IPR043128">
    <property type="entry name" value="Rev_trsase/Diguanyl_cyclase"/>
</dbReference>
<dbReference type="SMART" id="SM00267">
    <property type="entry name" value="GGDEF"/>
    <property type="match status" value="1"/>
</dbReference>